<evidence type="ECO:0000313" key="8">
    <source>
        <dbReference type="Proteomes" id="UP001370348"/>
    </source>
</evidence>
<feature type="domain" description="Carrier" evidence="6">
    <location>
        <begin position="998"/>
        <end position="1072"/>
    </location>
</feature>
<dbReference type="Proteomes" id="UP001370348">
    <property type="component" value="Chromosome"/>
</dbReference>
<evidence type="ECO:0000259" key="6">
    <source>
        <dbReference type="PROSITE" id="PS50075"/>
    </source>
</evidence>
<dbReference type="CDD" id="cd19543">
    <property type="entry name" value="DCL_NRPS"/>
    <property type="match status" value="1"/>
</dbReference>
<keyword evidence="3" id="KW-0597">Phosphoprotein</keyword>
<dbReference type="InterPro" id="IPR023213">
    <property type="entry name" value="CAT-like_dom_sf"/>
</dbReference>
<dbReference type="SUPFAM" id="SSF52777">
    <property type="entry name" value="CoA-dependent acyltransferases"/>
    <property type="match status" value="6"/>
</dbReference>
<dbReference type="Pfam" id="PF00668">
    <property type="entry name" value="Condensation"/>
    <property type="match status" value="3"/>
</dbReference>
<dbReference type="InterPro" id="IPR010060">
    <property type="entry name" value="NRPS_synth"/>
</dbReference>
<dbReference type="Gene3D" id="3.30.559.10">
    <property type="entry name" value="Chloramphenicol acetyltransferase-like domain"/>
    <property type="match status" value="3"/>
</dbReference>
<feature type="domain" description="Carrier" evidence="6">
    <location>
        <begin position="2591"/>
        <end position="2665"/>
    </location>
</feature>
<dbReference type="InterPro" id="IPR010071">
    <property type="entry name" value="AA_adenyl_dom"/>
</dbReference>
<evidence type="ECO:0000256" key="5">
    <source>
        <dbReference type="SAM" id="MobiDB-lite"/>
    </source>
</evidence>
<dbReference type="PROSITE" id="PS00455">
    <property type="entry name" value="AMP_BINDING"/>
    <property type="match status" value="1"/>
</dbReference>
<dbReference type="InterPro" id="IPR036736">
    <property type="entry name" value="ACP-like_sf"/>
</dbReference>
<sequence length="2782" mass="299762">MSEDLFVFPMSFAQERLWLLAELEPESTSYNMAAAVRLDGPLDTGRVETCVSEIVQRHEVLRTTFEVVDGQPCQVIRPARAQRIPVVDLRGLPPSEREPEARRLIERESRRPFDLVNGPLLRLLLLRLGPDEHVLVWVVHHIVFDGWSTQLVLREFAALYTAFTASQPSPLADVALQYADFADWQRRRAETGALAAQLAYWTQKLAGQDGILELPTDRPRPAVQGHHGARYFFQLPGELANGLRDRAKQRGTTLYTVLLAAFQAVLARYTGATDIRVGTPVTNRSRAELEGLVGCFANTVVLRTDLGGDPSFASLLARVKDTVRDAQANQEVPFDRVVEAVRPTRDLSHAPLCQVLFALQPALGEAPRIPGLDMRLLDLDAGGAQFDLSLEFAPDGEGLAGAIEYDEDLFDEARIARFGAHVRRVLEGAVANPDARLSQLPMLAPEELRQLLAWSRSGPSSLASPSTSRPVHRMFEEQAARTPEAVAIVHDEQHLTYGELDRRSLRLAYDLRSRGVGGEGAGEVRVGVCLPRSIGMIVAVLGVLRAGGTYVPIDPKYPRERIAGLVGDAGVSVVVADGGAMGDLPPGVEVVDLDPALGGLRGSPSETGGLPDPTFRAEDFAAGQAAYILYTSGSTGVPKGVVVAQRTLARFVETAAAHYAIAPGDRVLQFAALSFDASVEEIFPCLVRGATLVLRTEEMLESVASFLAACARWGMTVLDLPTMYWHRVVAGLEEGLTVPACLRLLIIGGEAALPERVSAWRAARGVAQVRLLNTYGPAEATVSATASDLMAIDARGAIDARDAWAIPIGRPLAGVRAHVLDRAGEPVPIGVMGELYLGGEGLARGYWRRPDQTAARFVPDPFSERPGERLYRTGDCVRWRDDGQLEFAGRVDHQVKLRGFRIEPGEIEAQLAAHPGVREAIVLVREDRPGDRRLVAYVAADATVEPEALRRTLKERVPDYMVPSSFVVRGELPHTPHGKIDRGALPAPTIDIEREATAPATHAEEVLAAVWAALLGRPAVGTRENFFELGGDSILALQVVSRARAAGLAITARQIFLHQTVAELAAVAEALAHPPARAERAEGDVPLTPIQRWFFAQGAENPHHWNQSFLLELRQPVVFEALEAAVAAVAEHHDALRLRFVDTGGAYHQAYAGAPRAAVGRVRVPEAPAEEISREGRITRAAEPWQSQLHLSDGPLLRAVLLEGALSEPAHLLLVAHHLVVDAVSWRILLEDLQLAYAQHTSGEAIRLPATSIPFGAWARRLSAHARSEAIRKHAPAWIAQGGPTPLLPVDDPNGAAVEGETVRLTERLDADATRLLLESAPAYRLRVEEILLTALAGALAQWTGDDTVLIEMEAHGRDALDDADASRTVGWFTSLYPVRLAIPRGAAPDHALREVRERLRSLSPMRESYGLLRHLASDADTQLLRARGAPHVSFNYLGQWDDLFAQSPLFAFSEADPGAERDPKAPRAYELEIDAAVVGGRLRITWSYSGARYRRGTIAELHHDFAARLRALSAHAAAAAARGEVPYTPSDFPLARLQRATLDRVLASRRDVEDVYPLSPLQQGLLFHSLYEPGSGVYVEQVTCRLEGALDQDAFRRAWEAVVEHHGVLRTTFLWEGADEPLQIVRRTAAIAIGAEDWRGLGADEQRARIEARLEADRAEGFDLGQGPLMRVALLRLEDSVHRVLWSHHHLVLDGWSAAIVLRDAFSAYDALRSGRAIALAARTRYRDHIAWLQEHDPDAARPFWQRTLEGFHAATPLPFERAQPGDPPSGQGAETRLLSASATERLQRFAQQQRLTLSAVAQGAWAFVLARTARSEDVLFGITVAGRSAALPASAGLSGVEGMVGLFINTLPLRVAVPASTTVGDWLRDLAKRTTELGPYEHTPLARARAWSPLPSGQPLFESLLVFENYPADPRAYQGLPGLAVRDVAFEEQTNYPLTLTVVPGPELRLRLAYDRRRFDREGAAHVLELVEAALRQLTSHPEVPVGALSLLGELHDRRSLAKRNATERDYAGDRLVHELFEAHAAAKPDDVALIFDERSLRYRELNERANQVAHALRRAGVGPDVLVAIAMERSVEMVVGLLGVLKAGGAYVPIDPEYPADRIAFMLEDAGAEVLLSQWPVASRLPAHRARVLCLDADRATLEREPTANPAVRVAGDNLAYTIYTSGSTGRPKGAGNSHRGLLNRLQWMQERYGLSASDRVLQKTPFSFDVSVWEFFWPLMTGAGLVVARPGDHRDGDRLVELIMRHDVTTLHFVPPMLQAFLETPGVSSCRSLRRVICSGEALPSELARRFFERLGAELHNLYGPTEASIDVTAWACQPEDDGASVPIGTPIANVQTYILDRQGHPVPDGVAGEIHLGGVQLARGYHRRPELTAERFIPDPFGTAPGGRLYRTGDLARYRADGAIEFLGRLDHQVKIRGLRVELGEIEARLLQHPDVREAVVVAREQAHGGKSLAAYVSVAAASAAPPAIGSSAGGASAIGSSAGGASPIGASAGGASAIGASAGGASAIGSSAGGASAIGSSAGVPAAPPGPEDLRAWVAECLPAYMVPARILVLDRLPLSPNGKVDRRALPAPDAMAAAQRPYAPPRTEAERILAEVWAALLGRERIGIDDDFFELGGDSIVTLQVIARAAQRGLRLTPKQMFDHPTIAQAAAVAVPLDASAAPSNAATAPSNAATAPSNAATAPSNAATAPSNAATAPSNAATAPSNAATAPSNAATAPSNAATAPSSASTDDTPAEAARGGSSLVAGDGPPAANNPDLGLSPEEWSDLLDELER</sequence>
<dbReference type="InterPro" id="IPR006162">
    <property type="entry name" value="Ppantetheine_attach_site"/>
</dbReference>
<gene>
    <name evidence="7" type="ORF">LZC94_10130</name>
</gene>
<dbReference type="NCBIfam" id="TIGR01733">
    <property type="entry name" value="AA-adenyl-dom"/>
    <property type="match status" value="2"/>
</dbReference>
<accession>A0ABZ2M302</accession>
<dbReference type="PROSITE" id="PS50075">
    <property type="entry name" value="CARRIER"/>
    <property type="match status" value="2"/>
</dbReference>
<dbReference type="Gene3D" id="3.40.50.12780">
    <property type="entry name" value="N-terminal domain of ligase-like"/>
    <property type="match status" value="1"/>
</dbReference>
<protein>
    <submittedName>
        <fullName evidence="7">Amino acid adenylation domain-containing protein</fullName>
    </submittedName>
</protein>
<name>A0ABZ2M302_9BACT</name>
<dbReference type="Gene3D" id="2.30.38.10">
    <property type="entry name" value="Luciferase, Domain 3"/>
    <property type="match status" value="1"/>
</dbReference>
<dbReference type="PANTHER" id="PTHR45527">
    <property type="entry name" value="NONRIBOSOMAL PEPTIDE SYNTHETASE"/>
    <property type="match status" value="1"/>
</dbReference>
<evidence type="ECO:0000256" key="3">
    <source>
        <dbReference type="ARBA" id="ARBA00022553"/>
    </source>
</evidence>
<dbReference type="Gene3D" id="3.40.50.980">
    <property type="match status" value="2"/>
</dbReference>
<dbReference type="PROSITE" id="PS00012">
    <property type="entry name" value="PHOSPHOPANTETHEINE"/>
    <property type="match status" value="2"/>
</dbReference>
<dbReference type="CDD" id="cd19534">
    <property type="entry name" value="E_NRPS"/>
    <property type="match status" value="1"/>
</dbReference>
<reference evidence="7 8" key="1">
    <citation type="submission" date="2021-12" db="EMBL/GenBank/DDBJ databases">
        <title>Discovery of the Pendulisporaceae a myxobacterial family with distinct sporulation behavior and unique specialized metabolism.</title>
        <authorList>
            <person name="Garcia R."/>
            <person name="Popoff A."/>
            <person name="Bader C.D."/>
            <person name="Loehr J."/>
            <person name="Walesch S."/>
            <person name="Walt C."/>
            <person name="Boldt J."/>
            <person name="Bunk B."/>
            <person name="Haeckl F.J.F.P.J."/>
            <person name="Gunesch A.P."/>
            <person name="Birkelbach J."/>
            <person name="Nuebel U."/>
            <person name="Pietschmann T."/>
            <person name="Bach T."/>
            <person name="Mueller R."/>
        </authorList>
    </citation>
    <scope>NUCLEOTIDE SEQUENCE [LARGE SCALE GENOMIC DNA]</scope>
    <source>
        <strain evidence="7 8">MSr11954</strain>
    </source>
</reference>
<dbReference type="Pfam" id="PF00550">
    <property type="entry name" value="PP-binding"/>
    <property type="match status" value="2"/>
</dbReference>
<dbReference type="SMART" id="SM00823">
    <property type="entry name" value="PKS_PP"/>
    <property type="match status" value="2"/>
</dbReference>
<dbReference type="InterPro" id="IPR042099">
    <property type="entry name" value="ANL_N_sf"/>
</dbReference>
<dbReference type="Gene3D" id="1.10.1200.10">
    <property type="entry name" value="ACP-like"/>
    <property type="match status" value="2"/>
</dbReference>
<evidence type="ECO:0000256" key="2">
    <source>
        <dbReference type="ARBA" id="ARBA00022450"/>
    </source>
</evidence>
<dbReference type="Gene3D" id="3.30.559.30">
    <property type="entry name" value="Nonribosomal peptide synthetase, condensation domain"/>
    <property type="match status" value="3"/>
</dbReference>
<feature type="compositionally biased region" description="Acidic residues" evidence="5">
    <location>
        <begin position="2772"/>
        <end position="2782"/>
    </location>
</feature>
<dbReference type="NCBIfam" id="NF003417">
    <property type="entry name" value="PRK04813.1"/>
    <property type="match status" value="3"/>
</dbReference>
<keyword evidence="8" id="KW-1185">Reference proteome</keyword>
<dbReference type="SUPFAM" id="SSF47336">
    <property type="entry name" value="ACP-like"/>
    <property type="match status" value="2"/>
</dbReference>
<dbReference type="CDD" id="cd19531">
    <property type="entry name" value="LCL_NRPS-like"/>
    <property type="match status" value="1"/>
</dbReference>
<dbReference type="InterPro" id="IPR001242">
    <property type="entry name" value="Condensation_dom"/>
</dbReference>
<dbReference type="InterPro" id="IPR009081">
    <property type="entry name" value="PP-bd_ACP"/>
</dbReference>
<dbReference type="InterPro" id="IPR020845">
    <property type="entry name" value="AMP-binding_CS"/>
</dbReference>
<feature type="region of interest" description="Disordered" evidence="5">
    <location>
        <begin position="2670"/>
        <end position="2782"/>
    </location>
</feature>
<dbReference type="PANTHER" id="PTHR45527:SF1">
    <property type="entry name" value="FATTY ACID SYNTHASE"/>
    <property type="match status" value="1"/>
</dbReference>
<dbReference type="CDD" id="cd17646">
    <property type="entry name" value="A_NRPS_AB3403-like"/>
    <property type="match status" value="1"/>
</dbReference>
<evidence type="ECO:0000256" key="4">
    <source>
        <dbReference type="ARBA" id="ARBA00022737"/>
    </source>
</evidence>
<evidence type="ECO:0000256" key="1">
    <source>
        <dbReference type="ARBA" id="ARBA00001957"/>
    </source>
</evidence>
<evidence type="ECO:0000313" key="7">
    <source>
        <dbReference type="EMBL" id="WXB17618.1"/>
    </source>
</evidence>
<dbReference type="EMBL" id="CP089984">
    <property type="protein sequence ID" value="WXB17618.1"/>
    <property type="molecule type" value="Genomic_DNA"/>
</dbReference>
<dbReference type="InterPro" id="IPR000873">
    <property type="entry name" value="AMP-dep_synth/lig_dom"/>
</dbReference>
<dbReference type="Pfam" id="PF00501">
    <property type="entry name" value="AMP-binding"/>
    <property type="match status" value="2"/>
</dbReference>
<feature type="compositionally biased region" description="Low complexity" evidence="5">
    <location>
        <begin position="2670"/>
        <end position="2738"/>
    </location>
</feature>
<dbReference type="Pfam" id="PF13193">
    <property type="entry name" value="AMP-binding_C"/>
    <property type="match status" value="1"/>
</dbReference>
<dbReference type="InterPro" id="IPR045851">
    <property type="entry name" value="AMP-bd_C_sf"/>
</dbReference>
<keyword evidence="4" id="KW-0677">Repeat</keyword>
<dbReference type="NCBIfam" id="TIGR01720">
    <property type="entry name" value="NRPS-para261"/>
    <property type="match status" value="1"/>
</dbReference>
<dbReference type="Gene3D" id="3.30.300.30">
    <property type="match status" value="2"/>
</dbReference>
<dbReference type="RefSeq" id="WP_394827252.1">
    <property type="nucleotide sequence ID" value="NZ_CP089984.1"/>
</dbReference>
<proteinExistence type="predicted"/>
<comment type="cofactor">
    <cofactor evidence="1">
        <name>pantetheine 4'-phosphate</name>
        <dbReference type="ChEBI" id="CHEBI:47942"/>
    </cofactor>
</comment>
<organism evidence="7 8">
    <name type="scientific">Pendulispora albinea</name>
    <dbReference type="NCBI Taxonomy" id="2741071"/>
    <lineage>
        <taxon>Bacteria</taxon>
        <taxon>Pseudomonadati</taxon>
        <taxon>Myxococcota</taxon>
        <taxon>Myxococcia</taxon>
        <taxon>Myxococcales</taxon>
        <taxon>Sorangiineae</taxon>
        <taxon>Pendulisporaceae</taxon>
        <taxon>Pendulispora</taxon>
    </lineage>
</organism>
<keyword evidence="2" id="KW-0596">Phosphopantetheine</keyword>
<dbReference type="CDD" id="cd05930">
    <property type="entry name" value="A_NRPS"/>
    <property type="match status" value="1"/>
</dbReference>
<dbReference type="InterPro" id="IPR025110">
    <property type="entry name" value="AMP-bd_C"/>
</dbReference>
<dbReference type="InterPro" id="IPR020806">
    <property type="entry name" value="PKS_PP-bd"/>
</dbReference>
<dbReference type="SUPFAM" id="SSF56801">
    <property type="entry name" value="Acetyl-CoA synthetase-like"/>
    <property type="match status" value="2"/>
</dbReference>